<sequence>MLALRQRAACIARNSRPASLRSRRYASGSHSHGEHSHHTPAVEEPLGAAFYVALAAIPTSIFVYSISRPAKDGELTSFTKFFNSFESLSKTWEERNIVRTAIFEQAAHDKHLLYNAGRNKHVELTYPEVFQTGSPYNVPAGHYINLEKVVDHYRQQHLDEETRKSQALTERRTE</sequence>
<dbReference type="Proteomes" id="UP001174694">
    <property type="component" value="Unassembled WGS sequence"/>
</dbReference>
<evidence type="ECO:0000313" key="1">
    <source>
        <dbReference type="EMBL" id="KAJ9130245.1"/>
    </source>
</evidence>
<evidence type="ECO:0000313" key="2">
    <source>
        <dbReference type="Proteomes" id="UP001174694"/>
    </source>
</evidence>
<dbReference type="GO" id="GO:0005739">
    <property type="term" value="C:mitochondrion"/>
    <property type="evidence" value="ECO:0007669"/>
    <property type="project" value="InterPro"/>
</dbReference>
<name>A0AA38VFP6_9PEZI</name>
<dbReference type="InterPro" id="IPR034444">
    <property type="entry name" value="Nuo17.8"/>
</dbReference>
<accession>A0AA38VFP6</accession>
<organism evidence="1 2">
    <name type="scientific">Pleurostoma richardsiae</name>
    <dbReference type="NCBI Taxonomy" id="41990"/>
    <lineage>
        <taxon>Eukaryota</taxon>
        <taxon>Fungi</taxon>
        <taxon>Dikarya</taxon>
        <taxon>Ascomycota</taxon>
        <taxon>Pezizomycotina</taxon>
        <taxon>Sordariomycetes</taxon>
        <taxon>Sordariomycetidae</taxon>
        <taxon>Calosphaeriales</taxon>
        <taxon>Pleurostomataceae</taxon>
        <taxon>Pleurostoma</taxon>
    </lineage>
</organism>
<dbReference type="PANTHER" id="PTHR42100:SF1">
    <property type="entry name" value="OXIDOREDUCTASE 178 KDA SUBUNIT, PUTATIVE (AFU_ORTHOLOGUE AFUA_8G04320)-RELATED"/>
    <property type="match status" value="1"/>
</dbReference>
<comment type="caution">
    <text evidence="1">The sequence shown here is derived from an EMBL/GenBank/DDBJ whole genome shotgun (WGS) entry which is preliminary data.</text>
</comment>
<dbReference type="EMBL" id="JANBVO010000098">
    <property type="protein sequence ID" value="KAJ9130245.1"/>
    <property type="molecule type" value="Genomic_DNA"/>
</dbReference>
<keyword evidence="2" id="KW-1185">Reference proteome</keyword>
<gene>
    <name evidence="1" type="ORF">NKR23_g12284</name>
</gene>
<protein>
    <recommendedName>
        <fullName evidence="3">NADH-ubiquinone oxidoreductase 17.8 kDa subunit</fullName>
    </recommendedName>
</protein>
<dbReference type="PANTHER" id="PTHR42100">
    <property type="entry name" value="OXIDOREDUCTASE 178 KDA SUBUNIT, PUTATIVE (AFU_ORTHOLOGUE AFUA_8G04320)-RELATED"/>
    <property type="match status" value="1"/>
</dbReference>
<reference evidence="1" key="1">
    <citation type="submission" date="2022-07" db="EMBL/GenBank/DDBJ databases">
        <title>Fungi with potential for degradation of polypropylene.</title>
        <authorList>
            <person name="Gostincar C."/>
        </authorList>
    </citation>
    <scope>NUCLEOTIDE SEQUENCE</scope>
    <source>
        <strain evidence="1">EXF-13308</strain>
    </source>
</reference>
<evidence type="ECO:0008006" key="3">
    <source>
        <dbReference type="Google" id="ProtNLM"/>
    </source>
</evidence>
<dbReference type="AlphaFoldDB" id="A0AA38VFP6"/>
<proteinExistence type="predicted"/>